<evidence type="ECO:0000313" key="1">
    <source>
        <dbReference type="EMBL" id="AYO30818.1"/>
    </source>
</evidence>
<dbReference type="RefSeq" id="WP_122014836.1">
    <property type="nucleotide sequence ID" value="NZ_CP033169.1"/>
</dbReference>
<name>A0A3G2R6U4_9FIRM</name>
<dbReference type="KEGG" id="bacg:D2962_09520"/>
<sequence length="445" mass="53298">MGIELNNTMNRFITQLQLIEKIIEESNAEKVEKDVEILELRDLVYAIFDRKFDEYFTQNNIEDEMARGDAREQLYSLTDFLIEKNPIMKKIYNSIKVSKDEDGEVSLTSDSPGVMSYIMERIREDDSEPSFHKKDLINQSSVISVCICLETLVSEILRDFYLNLYEGDLVENKTVTFKQMKEFGNINDARLYLIDSEIDSIFRGSFKSWFSYINDKLKISDNFKDEKQTVELINELYQRRNLFVHTDGYINDYYLKNVSKEYSNCVKKGERINADYNYIVSRIKQVERLGWIIYYQYSKLIHRDNYKRMFNDVNELLLKYMDRNCDIIPSIYQSIYKFDKMDRHSQLIAKVNYYLYYKINGRVDEIREELEAIDFSMLNNNFIMAKAIILDEEDAFEKTKAALDDVDDDDFLFMFEWPLLKLVRNKEPYKEYFKKRLNKIFEIQE</sequence>
<protein>
    <submittedName>
        <fullName evidence="1">Uncharacterized protein</fullName>
    </submittedName>
</protein>
<evidence type="ECO:0000313" key="2">
    <source>
        <dbReference type="Proteomes" id="UP000280960"/>
    </source>
</evidence>
<reference evidence="1 2" key="1">
    <citation type="submission" date="2018-10" db="EMBL/GenBank/DDBJ databases">
        <authorList>
            <person name="Zhang X."/>
        </authorList>
    </citation>
    <scope>NUCLEOTIDE SEQUENCE [LARGE SCALE GENOMIC DNA]</scope>
    <source>
        <strain evidence="1 2">SK-G1</strain>
    </source>
</reference>
<dbReference type="EMBL" id="CP033169">
    <property type="protein sequence ID" value="AYO30818.1"/>
    <property type="molecule type" value="Genomic_DNA"/>
</dbReference>
<accession>A0A3G2R6U4</accession>
<proteinExistence type="predicted"/>
<keyword evidence="2" id="KW-1185">Reference proteome</keyword>
<organism evidence="1 2">
    <name type="scientific">Biomaibacter acetigenes</name>
    <dbReference type="NCBI Taxonomy" id="2316383"/>
    <lineage>
        <taxon>Bacteria</taxon>
        <taxon>Bacillati</taxon>
        <taxon>Bacillota</taxon>
        <taxon>Clostridia</taxon>
        <taxon>Thermosediminibacterales</taxon>
        <taxon>Tepidanaerobacteraceae</taxon>
        <taxon>Biomaibacter</taxon>
    </lineage>
</organism>
<gene>
    <name evidence="1" type="ORF">D2962_09520</name>
</gene>
<dbReference type="Proteomes" id="UP000280960">
    <property type="component" value="Chromosome"/>
</dbReference>
<dbReference type="AlphaFoldDB" id="A0A3G2R6U4"/>